<dbReference type="AlphaFoldDB" id="A0A210QA76"/>
<feature type="compositionally biased region" description="Polar residues" evidence="1">
    <location>
        <begin position="877"/>
        <end position="895"/>
    </location>
</feature>
<feature type="region of interest" description="Disordered" evidence="1">
    <location>
        <begin position="143"/>
        <end position="178"/>
    </location>
</feature>
<dbReference type="EMBL" id="NEDP02004426">
    <property type="protein sequence ID" value="OWF45609.1"/>
    <property type="molecule type" value="Genomic_DNA"/>
</dbReference>
<feature type="compositionally biased region" description="Basic and acidic residues" evidence="1">
    <location>
        <begin position="30"/>
        <end position="56"/>
    </location>
</feature>
<dbReference type="OrthoDB" id="6106273at2759"/>
<evidence type="ECO:0000313" key="2">
    <source>
        <dbReference type="EMBL" id="OWF45609.1"/>
    </source>
</evidence>
<feature type="compositionally biased region" description="Polar residues" evidence="1">
    <location>
        <begin position="462"/>
        <end position="475"/>
    </location>
</feature>
<feature type="region of interest" description="Disordered" evidence="1">
    <location>
        <begin position="462"/>
        <end position="505"/>
    </location>
</feature>
<feature type="compositionally biased region" description="Acidic residues" evidence="1">
    <location>
        <begin position="290"/>
        <end position="300"/>
    </location>
</feature>
<feature type="compositionally biased region" description="Low complexity" evidence="1">
    <location>
        <begin position="594"/>
        <end position="606"/>
    </location>
</feature>
<keyword evidence="3" id="KW-1185">Reference proteome</keyword>
<feature type="region of interest" description="Disordered" evidence="1">
    <location>
        <begin position="1015"/>
        <end position="1049"/>
    </location>
</feature>
<comment type="caution">
    <text evidence="2">The sequence shown here is derived from an EMBL/GenBank/DDBJ whole genome shotgun (WGS) entry which is preliminary data.</text>
</comment>
<gene>
    <name evidence="2" type="ORF">KP79_PYT01539</name>
</gene>
<feature type="compositionally biased region" description="Basic and acidic residues" evidence="1">
    <location>
        <begin position="65"/>
        <end position="77"/>
    </location>
</feature>
<feature type="compositionally biased region" description="Polar residues" evidence="1">
    <location>
        <begin position="335"/>
        <end position="352"/>
    </location>
</feature>
<evidence type="ECO:0000313" key="3">
    <source>
        <dbReference type="Proteomes" id="UP000242188"/>
    </source>
</evidence>
<name>A0A210QA76_MIZYE</name>
<protein>
    <submittedName>
        <fullName evidence="2">Uncharacterized protein</fullName>
    </submittedName>
</protein>
<feature type="compositionally biased region" description="Polar residues" evidence="1">
    <location>
        <begin position="78"/>
        <end position="87"/>
    </location>
</feature>
<evidence type="ECO:0000256" key="1">
    <source>
        <dbReference type="SAM" id="MobiDB-lite"/>
    </source>
</evidence>
<feature type="compositionally biased region" description="Low complexity" evidence="1">
    <location>
        <begin position="480"/>
        <end position="494"/>
    </location>
</feature>
<feature type="compositionally biased region" description="Low complexity" evidence="1">
    <location>
        <begin position="1030"/>
        <end position="1044"/>
    </location>
</feature>
<dbReference type="Proteomes" id="UP000242188">
    <property type="component" value="Unassembled WGS sequence"/>
</dbReference>
<feature type="compositionally biased region" description="Basic and acidic residues" evidence="1">
    <location>
        <begin position="277"/>
        <end position="289"/>
    </location>
</feature>
<organism evidence="2 3">
    <name type="scientific">Mizuhopecten yessoensis</name>
    <name type="common">Japanese scallop</name>
    <name type="synonym">Patinopecten yessoensis</name>
    <dbReference type="NCBI Taxonomy" id="6573"/>
    <lineage>
        <taxon>Eukaryota</taxon>
        <taxon>Metazoa</taxon>
        <taxon>Spiralia</taxon>
        <taxon>Lophotrochozoa</taxon>
        <taxon>Mollusca</taxon>
        <taxon>Bivalvia</taxon>
        <taxon>Autobranchia</taxon>
        <taxon>Pteriomorphia</taxon>
        <taxon>Pectinida</taxon>
        <taxon>Pectinoidea</taxon>
        <taxon>Pectinidae</taxon>
        <taxon>Mizuhopecten</taxon>
    </lineage>
</organism>
<feature type="compositionally biased region" description="Polar residues" evidence="1">
    <location>
        <begin position="559"/>
        <end position="576"/>
    </location>
</feature>
<feature type="compositionally biased region" description="Polar residues" evidence="1">
    <location>
        <begin position="636"/>
        <end position="670"/>
    </location>
</feature>
<feature type="region of interest" description="Disordered" evidence="1">
    <location>
        <begin position="636"/>
        <end position="716"/>
    </location>
</feature>
<reference evidence="2 3" key="1">
    <citation type="journal article" date="2017" name="Nat. Ecol. Evol.">
        <title>Scallop genome provides insights into evolution of bilaterian karyotype and development.</title>
        <authorList>
            <person name="Wang S."/>
            <person name="Zhang J."/>
            <person name="Jiao W."/>
            <person name="Li J."/>
            <person name="Xun X."/>
            <person name="Sun Y."/>
            <person name="Guo X."/>
            <person name="Huan P."/>
            <person name="Dong B."/>
            <person name="Zhang L."/>
            <person name="Hu X."/>
            <person name="Sun X."/>
            <person name="Wang J."/>
            <person name="Zhao C."/>
            <person name="Wang Y."/>
            <person name="Wang D."/>
            <person name="Huang X."/>
            <person name="Wang R."/>
            <person name="Lv J."/>
            <person name="Li Y."/>
            <person name="Zhang Z."/>
            <person name="Liu B."/>
            <person name="Lu W."/>
            <person name="Hui Y."/>
            <person name="Liang J."/>
            <person name="Zhou Z."/>
            <person name="Hou R."/>
            <person name="Li X."/>
            <person name="Liu Y."/>
            <person name="Li H."/>
            <person name="Ning X."/>
            <person name="Lin Y."/>
            <person name="Zhao L."/>
            <person name="Xing Q."/>
            <person name="Dou J."/>
            <person name="Li Y."/>
            <person name="Mao J."/>
            <person name="Guo H."/>
            <person name="Dou H."/>
            <person name="Li T."/>
            <person name="Mu C."/>
            <person name="Jiang W."/>
            <person name="Fu Q."/>
            <person name="Fu X."/>
            <person name="Miao Y."/>
            <person name="Liu J."/>
            <person name="Yu Q."/>
            <person name="Li R."/>
            <person name="Liao H."/>
            <person name="Li X."/>
            <person name="Kong Y."/>
            <person name="Jiang Z."/>
            <person name="Chourrout D."/>
            <person name="Li R."/>
            <person name="Bao Z."/>
        </authorList>
    </citation>
    <scope>NUCLEOTIDE SEQUENCE [LARGE SCALE GENOMIC DNA]</scope>
    <source>
        <strain evidence="2 3">PY_sf001</strain>
    </source>
</reference>
<feature type="compositionally biased region" description="Basic and acidic residues" evidence="1">
    <location>
        <begin position="1015"/>
        <end position="1029"/>
    </location>
</feature>
<feature type="region of interest" description="Disordered" evidence="1">
    <location>
        <begin position="559"/>
        <end position="615"/>
    </location>
</feature>
<feature type="compositionally biased region" description="Polar residues" evidence="1">
    <location>
        <begin position="682"/>
        <end position="699"/>
    </location>
</feature>
<accession>A0A210QA76</accession>
<feature type="region of interest" description="Disordered" evidence="1">
    <location>
        <begin position="264"/>
        <end position="357"/>
    </location>
</feature>
<proteinExistence type="predicted"/>
<feature type="compositionally biased region" description="Polar residues" evidence="1">
    <location>
        <begin position="1"/>
        <end position="14"/>
    </location>
</feature>
<feature type="region of interest" description="Disordered" evidence="1">
    <location>
        <begin position="1"/>
        <end position="87"/>
    </location>
</feature>
<sequence length="1084" mass="118807">MKKRTVSGNETSSRQLHRRQTRSNANSKQTHVEHDQDKRHKVRLADIQESPTKKSPETNSSYRPDNLKEDARFETPKSNRSSYLQDSTPFKDDFLLASQGYDTQCDVRWDCTSPDALRYIRKNRRRHHSSDVADIVQLLIPEEPQKEDAGPSANTPPLLGLWMNSSSQSTLAGKEDTSGRSTFQVHCSKLVRFRKKERARSNASRDVKMPSELLEKLKLAVERCNEGHSETTEMTIENVGETKKEGFDQSKDLFASAEAARSVFRRTDTSPVPQNAKKAECQDGDHDLDWSDDDMFEEDSFLMKATQDPGLESKGTQSDKRGNKRKSHELEESQSKISKVRSSTYQECQSNKTKGEQSKGVIPYKMLQVGKGRSPSPFRKVKSFNDIDQVETKRVSDLRPHKGRKCLSLRNVDNMTKPQTITNPAVRSADARCGSTFSYQATKSTNNSALDKKQLLTQDCPSVENRTGVDTSSPSILKKNVSSTTAATNSSVASGGRNSISTKTGASTLQPGIIEAYSSGPKKTSGKSPIVPVYSTSHSVKGQISISSRTYVVAKPQNTNSCSVGNRQRTATQSPNPAVDKGMANKINSGLHCSGSTVSSTSTATTSRRRSSGMFDTSLSDDLLCQLAEPDELLDSQASPTTYNNLNHKSPSVSTVSLGVKPQQGTTKCVSESCDRPDGTKKQTMTGFKKVPQSSSVNKTRCAGGNKAQTKQPHVISGSESVHVGSGANSVINLSQVPSTQKSKFKFKSKSVSSEMVVPTSVSTVASKVSVSLSTSVSAPELNKLHAAAPKPSGALVDNSEDLFISDEDELSEQQILAMLDTVEMEATQKPPVPDGHRCPETYPSAFPSKCSLNQIEQKKHAARAKLQQKKTGAVSPETQSLNASQTKSSPSKYTQYEIERKKQAALEKRRVKMKETLPESSNVIDTHKQDCELDKQQCVGTKTSSTIPCSSSVSPIKYQQDIERKRLAALEKLKLREEAVNKCASTFSDRNSLSPVKCKQDEIEQKKLAALERQKHASGDVIKVRHQSDSSPGVSSSQSAESSPFKCTPEEIEKKKLAALAKLKIKRNLNSQLSSNKGSHSKT</sequence>
<feature type="compositionally biased region" description="Polar residues" evidence="1">
    <location>
        <begin position="496"/>
        <end position="505"/>
    </location>
</feature>
<feature type="region of interest" description="Disordered" evidence="1">
    <location>
        <begin position="863"/>
        <end position="896"/>
    </location>
</feature>